<name>A0A9P9GD42_FUSSL</name>
<evidence type="ECO:0000313" key="2">
    <source>
        <dbReference type="Proteomes" id="UP000736672"/>
    </source>
</evidence>
<reference evidence="1" key="1">
    <citation type="journal article" date="2021" name="Nat. Commun.">
        <title>Genetic determinants of endophytism in the Arabidopsis root mycobiome.</title>
        <authorList>
            <person name="Mesny F."/>
            <person name="Miyauchi S."/>
            <person name="Thiergart T."/>
            <person name="Pickel B."/>
            <person name="Atanasova L."/>
            <person name="Karlsson M."/>
            <person name="Huettel B."/>
            <person name="Barry K.W."/>
            <person name="Haridas S."/>
            <person name="Chen C."/>
            <person name="Bauer D."/>
            <person name="Andreopoulos W."/>
            <person name="Pangilinan J."/>
            <person name="LaButti K."/>
            <person name="Riley R."/>
            <person name="Lipzen A."/>
            <person name="Clum A."/>
            <person name="Drula E."/>
            <person name="Henrissat B."/>
            <person name="Kohler A."/>
            <person name="Grigoriev I.V."/>
            <person name="Martin F.M."/>
            <person name="Hacquard S."/>
        </authorList>
    </citation>
    <scope>NUCLEOTIDE SEQUENCE</scope>
    <source>
        <strain evidence="1">FSSC 5 MPI-SDFR-AT-0091</strain>
    </source>
</reference>
<gene>
    <name evidence="1" type="ORF">B0J15DRAFT_146383</name>
</gene>
<evidence type="ECO:0000313" key="1">
    <source>
        <dbReference type="EMBL" id="KAH7237333.1"/>
    </source>
</evidence>
<keyword evidence="2" id="KW-1185">Reference proteome</keyword>
<dbReference type="OrthoDB" id="3469466at2759"/>
<sequence length="207" mass="24132">MASFTSIPTWNTLEIRGKAFSNFAEDLWVHDTRHVGLVNLALSSRHFSPGSSSDLSLLQKIMSRLKRVVFLYLGGVERMFLGEPRTTNYMDKAEVYCSRPIMPAIPKFDCLPYDPRLHTKTSLKNVYLDCPEPRRLVHSWFRLMTRCNVKHDHEVDYRFLVAFGGRLCRLYTIETQFAVDEGWRGRRWRPKGYELNPEITNRDAAIS</sequence>
<dbReference type="Proteomes" id="UP000736672">
    <property type="component" value="Unassembled WGS sequence"/>
</dbReference>
<protein>
    <submittedName>
        <fullName evidence="1">Uncharacterized protein</fullName>
    </submittedName>
</protein>
<dbReference type="AlphaFoldDB" id="A0A9P9GD42"/>
<comment type="caution">
    <text evidence="1">The sequence shown here is derived from an EMBL/GenBank/DDBJ whole genome shotgun (WGS) entry which is preliminary data.</text>
</comment>
<proteinExistence type="predicted"/>
<accession>A0A9P9GD42</accession>
<organism evidence="1 2">
    <name type="scientific">Fusarium solani</name>
    <name type="common">Filamentous fungus</name>
    <dbReference type="NCBI Taxonomy" id="169388"/>
    <lineage>
        <taxon>Eukaryota</taxon>
        <taxon>Fungi</taxon>
        <taxon>Dikarya</taxon>
        <taxon>Ascomycota</taxon>
        <taxon>Pezizomycotina</taxon>
        <taxon>Sordariomycetes</taxon>
        <taxon>Hypocreomycetidae</taxon>
        <taxon>Hypocreales</taxon>
        <taxon>Nectriaceae</taxon>
        <taxon>Fusarium</taxon>
        <taxon>Fusarium solani species complex</taxon>
    </lineage>
</organism>
<dbReference type="EMBL" id="JAGTJS010000023">
    <property type="protein sequence ID" value="KAH7237333.1"/>
    <property type="molecule type" value="Genomic_DNA"/>
</dbReference>